<sequence length="255" mass="29561">MRASKGKDDEETFWLNDEKILTYEACRFVPPPNECPDTVYNSWSGFLVEKYTATEEDNHLLDTHVLPFIKEIICNNYQPAAIYLINWLAQLFQYPGAKTRTAIVLLGEEGVGKSKFTHLIEYMLGIGLHYRTTDLQNDCFGRFSNIAENRVMAFFEELEPKKVNAFYNKLMDLITSMSSRCEQKGIGHAFNISDFLRVIITTNAEHNLLRIRSKDRKFQYISASNARQNDAEYFGKLSDIIKRPGVQRAFYDYLM</sequence>
<dbReference type="Proteomes" id="UP000664859">
    <property type="component" value="Unassembled WGS sequence"/>
</dbReference>
<gene>
    <name evidence="2" type="ORF">JKP88DRAFT_164356</name>
</gene>
<evidence type="ECO:0000313" key="3">
    <source>
        <dbReference type="Proteomes" id="UP000664859"/>
    </source>
</evidence>
<evidence type="ECO:0000313" key="2">
    <source>
        <dbReference type="EMBL" id="KAG5182610.1"/>
    </source>
</evidence>
<dbReference type="Pfam" id="PF19263">
    <property type="entry name" value="DUF5906"/>
    <property type="match status" value="1"/>
</dbReference>
<dbReference type="EMBL" id="JAFCMP010000235">
    <property type="protein sequence ID" value="KAG5182610.1"/>
    <property type="molecule type" value="Genomic_DNA"/>
</dbReference>
<dbReference type="InterPro" id="IPR025662">
    <property type="entry name" value="Sigma_54_int_dom_ATP-bd_1"/>
</dbReference>
<dbReference type="SUPFAM" id="SSF52540">
    <property type="entry name" value="P-loop containing nucleoside triphosphate hydrolases"/>
    <property type="match status" value="1"/>
</dbReference>
<dbReference type="AlphaFoldDB" id="A0A835YWC3"/>
<comment type="caution">
    <text evidence="2">The sequence shown here is derived from an EMBL/GenBank/DDBJ whole genome shotgun (WGS) entry which is preliminary data.</text>
</comment>
<feature type="domain" description="NrS-1 polymerase-like helicase" evidence="1">
    <location>
        <begin position="105"/>
        <end position="209"/>
    </location>
</feature>
<dbReference type="InterPro" id="IPR045455">
    <property type="entry name" value="NrS-1_pol-like_helicase"/>
</dbReference>
<organism evidence="2 3">
    <name type="scientific">Tribonema minus</name>
    <dbReference type="NCBI Taxonomy" id="303371"/>
    <lineage>
        <taxon>Eukaryota</taxon>
        <taxon>Sar</taxon>
        <taxon>Stramenopiles</taxon>
        <taxon>Ochrophyta</taxon>
        <taxon>PX clade</taxon>
        <taxon>Xanthophyceae</taxon>
        <taxon>Tribonematales</taxon>
        <taxon>Tribonemataceae</taxon>
        <taxon>Tribonema</taxon>
    </lineage>
</organism>
<evidence type="ECO:0000259" key="1">
    <source>
        <dbReference type="Pfam" id="PF19263"/>
    </source>
</evidence>
<dbReference type="Gene3D" id="3.40.50.300">
    <property type="entry name" value="P-loop containing nucleotide triphosphate hydrolases"/>
    <property type="match status" value="1"/>
</dbReference>
<keyword evidence="3" id="KW-1185">Reference proteome</keyword>
<accession>A0A835YWC3</accession>
<proteinExistence type="predicted"/>
<dbReference type="OrthoDB" id="2142868at2759"/>
<dbReference type="InterPro" id="IPR027417">
    <property type="entry name" value="P-loop_NTPase"/>
</dbReference>
<reference evidence="2" key="1">
    <citation type="submission" date="2021-02" db="EMBL/GenBank/DDBJ databases">
        <title>First Annotated Genome of the Yellow-green Alga Tribonema minus.</title>
        <authorList>
            <person name="Mahan K.M."/>
        </authorList>
    </citation>
    <scope>NUCLEOTIDE SEQUENCE</scope>
    <source>
        <strain evidence="2">UTEX B ZZ1240</strain>
    </source>
</reference>
<protein>
    <recommendedName>
        <fullName evidence="1">NrS-1 polymerase-like helicase domain-containing protein</fullName>
    </recommendedName>
</protein>
<dbReference type="PROSITE" id="PS00675">
    <property type="entry name" value="SIGMA54_INTERACT_1"/>
    <property type="match status" value="1"/>
</dbReference>
<name>A0A835YWC3_9STRA</name>